<protein>
    <submittedName>
        <fullName evidence="1">Uncharacterized protein</fullName>
    </submittedName>
</protein>
<proteinExistence type="predicted"/>
<evidence type="ECO:0000313" key="1">
    <source>
        <dbReference type="EMBL" id="QHU19267.1"/>
    </source>
</evidence>
<dbReference type="EMBL" id="MN740946">
    <property type="protein sequence ID" value="QHU19267.1"/>
    <property type="molecule type" value="Genomic_DNA"/>
</dbReference>
<name>A0A6C0KRC3_9ZZZZ</name>
<dbReference type="AlphaFoldDB" id="A0A6C0KRC3"/>
<reference evidence="1" key="1">
    <citation type="journal article" date="2020" name="Nature">
        <title>Giant virus diversity and host interactions through global metagenomics.</title>
        <authorList>
            <person name="Schulz F."/>
            <person name="Roux S."/>
            <person name="Paez-Espino D."/>
            <person name="Jungbluth S."/>
            <person name="Walsh D.A."/>
            <person name="Denef V.J."/>
            <person name="McMahon K.D."/>
            <person name="Konstantinidis K.T."/>
            <person name="Eloe-Fadrosh E.A."/>
            <person name="Kyrpides N.C."/>
            <person name="Woyke T."/>
        </authorList>
    </citation>
    <scope>NUCLEOTIDE SEQUENCE</scope>
    <source>
        <strain evidence="1">GVMAG-S-3300013014-104</strain>
    </source>
</reference>
<organism evidence="1">
    <name type="scientific">viral metagenome</name>
    <dbReference type="NCBI Taxonomy" id="1070528"/>
    <lineage>
        <taxon>unclassified sequences</taxon>
        <taxon>metagenomes</taxon>
        <taxon>organismal metagenomes</taxon>
    </lineage>
</organism>
<accession>A0A6C0KRC3</accession>
<sequence>MNFTPLEDAYQIHHINSNTYGGLINYSPICIYCKNNISIALGQHGGAFRQCAKCKKNFRANVISQPVQNFSYSTHHLKGTN</sequence>